<proteinExistence type="predicted"/>
<reference evidence="2 3" key="1">
    <citation type="submission" date="2018-11" db="EMBL/GenBank/DDBJ databases">
        <authorList>
            <consortium name="Pathogen Informatics"/>
        </authorList>
    </citation>
    <scope>NUCLEOTIDE SEQUENCE [LARGE SCALE GENOMIC DNA]</scope>
</reference>
<accession>A0A3P7IYQ6</accession>
<keyword evidence="3" id="KW-1185">Reference proteome</keyword>
<evidence type="ECO:0000313" key="3">
    <source>
        <dbReference type="Proteomes" id="UP000270094"/>
    </source>
</evidence>
<protein>
    <submittedName>
        <fullName evidence="2">Uncharacterized protein</fullName>
    </submittedName>
</protein>
<gene>
    <name evidence="2" type="ORF">SVUK_LOCUS5802</name>
</gene>
<feature type="region of interest" description="Disordered" evidence="1">
    <location>
        <begin position="32"/>
        <end position="82"/>
    </location>
</feature>
<dbReference type="Proteomes" id="UP000270094">
    <property type="component" value="Unassembled WGS sequence"/>
</dbReference>
<name>A0A3P7IYQ6_STRVU</name>
<dbReference type="EMBL" id="UYYB01017660">
    <property type="protein sequence ID" value="VDM70804.1"/>
    <property type="molecule type" value="Genomic_DNA"/>
</dbReference>
<organism evidence="2 3">
    <name type="scientific">Strongylus vulgaris</name>
    <name type="common">Blood worm</name>
    <dbReference type="NCBI Taxonomy" id="40348"/>
    <lineage>
        <taxon>Eukaryota</taxon>
        <taxon>Metazoa</taxon>
        <taxon>Ecdysozoa</taxon>
        <taxon>Nematoda</taxon>
        <taxon>Chromadorea</taxon>
        <taxon>Rhabditida</taxon>
        <taxon>Rhabditina</taxon>
        <taxon>Rhabditomorpha</taxon>
        <taxon>Strongyloidea</taxon>
        <taxon>Strongylidae</taxon>
        <taxon>Strongylus</taxon>
    </lineage>
</organism>
<evidence type="ECO:0000256" key="1">
    <source>
        <dbReference type="SAM" id="MobiDB-lite"/>
    </source>
</evidence>
<dbReference type="AlphaFoldDB" id="A0A3P7IYQ6"/>
<sequence length="82" mass="8286">MSAQTSTRGGVRVGLIVLKPASWWKSLVMDDDKTKKPKATAPPPDNVAAGGGENAAGANGGLGEGNRNISSVSLGDSECFSV</sequence>
<feature type="compositionally biased region" description="Gly residues" evidence="1">
    <location>
        <begin position="49"/>
        <end position="64"/>
    </location>
</feature>
<evidence type="ECO:0000313" key="2">
    <source>
        <dbReference type="EMBL" id="VDM70804.1"/>
    </source>
</evidence>